<dbReference type="RefSeq" id="WP_103459710.1">
    <property type="nucleotide sequence ID" value="NZ_PPXD01000006.1"/>
</dbReference>
<name>A0A2S3ZJS5_9MICO</name>
<keyword evidence="3" id="KW-1185">Reference proteome</keyword>
<accession>A0A2S3ZJS5</accession>
<gene>
    <name evidence="2" type="ORF">C3B61_04585</name>
</gene>
<dbReference type="EMBL" id="PPXD01000006">
    <property type="protein sequence ID" value="POH68264.1"/>
    <property type="molecule type" value="Genomic_DNA"/>
</dbReference>
<dbReference type="Proteomes" id="UP000237340">
    <property type="component" value="Unassembled WGS sequence"/>
</dbReference>
<evidence type="ECO:0000313" key="2">
    <source>
        <dbReference type="EMBL" id="POH68264.1"/>
    </source>
</evidence>
<protein>
    <submittedName>
        <fullName evidence="2">FAD-dependent oxidoreductase</fullName>
    </submittedName>
</protein>
<dbReference type="AlphaFoldDB" id="A0A2S3ZJS5"/>
<dbReference type="PANTHER" id="PTHR13847:SF285">
    <property type="entry name" value="FAD DEPENDENT OXIDOREDUCTASE DOMAIN-CONTAINING PROTEIN"/>
    <property type="match status" value="1"/>
</dbReference>
<evidence type="ECO:0000313" key="3">
    <source>
        <dbReference type="Proteomes" id="UP000237340"/>
    </source>
</evidence>
<proteinExistence type="predicted"/>
<comment type="caution">
    <text evidence="2">The sequence shown here is derived from an EMBL/GenBank/DDBJ whole genome shotgun (WGS) entry which is preliminary data.</text>
</comment>
<dbReference type="PANTHER" id="PTHR13847">
    <property type="entry name" value="SARCOSINE DEHYDROGENASE-RELATED"/>
    <property type="match status" value="1"/>
</dbReference>
<dbReference type="Pfam" id="PF01266">
    <property type="entry name" value="DAO"/>
    <property type="match status" value="1"/>
</dbReference>
<organism evidence="2 3">
    <name type="scientific">Cryobacterium zongtaii</name>
    <dbReference type="NCBI Taxonomy" id="1259217"/>
    <lineage>
        <taxon>Bacteria</taxon>
        <taxon>Bacillati</taxon>
        <taxon>Actinomycetota</taxon>
        <taxon>Actinomycetes</taxon>
        <taxon>Micrococcales</taxon>
        <taxon>Microbacteriaceae</taxon>
        <taxon>Cryobacterium</taxon>
    </lineage>
</organism>
<reference evidence="2 3" key="1">
    <citation type="submission" date="2018-01" db="EMBL/GenBank/DDBJ databases">
        <title>Cryobacterium sp. nov., from glaciers in China.</title>
        <authorList>
            <person name="Liu Q."/>
            <person name="Xin Y.-H."/>
        </authorList>
    </citation>
    <scope>NUCLEOTIDE SEQUENCE [LARGE SCALE GENOMIC DNA]</scope>
    <source>
        <strain evidence="2 3">TMN-42</strain>
    </source>
</reference>
<dbReference type="Gene3D" id="3.30.9.10">
    <property type="entry name" value="D-Amino Acid Oxidase, subunit A, domain 2"/>
    <property type="match status" value="1"/>
</dbReference>
<evidence type="ECO:0000259" key="1">
    <source>
        <dbReference type="Pfam" id="PF01266"/>
    </source>
</evidence>
<feature type="domain" description="FAD dependent oxidoreductase" evidence="1">
    <location>
        <begin position="29"/>
        <end position="390"/>
    </location>
</feature>
<dbReference type="Gene3D" id="3.50.50.60">
    <property type="entry name" value="FAD/NAD(P)-binding domain"/>
    <property type="match status" value="1"/>
</dbReference>
<dbReference type="SUPFAM" id="SSF51905">
    <property type="entry name" value="FAD/NAD(P)-binding domain"/>
    <property type="match status" value="1"/>
</dbReference>
<sequence>MINGDVSFWWNQIGRPAPRPPLPGSTRADVCIVGAGYTGLWAAYYLKKAAPQLRIVILEQRFAGYGASGRNGGWLTNSVTGGREQYLRSHGRDAAAGFQAAMNDTVDEVIRVAAVEGIDADIVKGGEFTVAYDRPQQRRLEAAVRAEQAWPHTDVELLSAEAATARINVAGSTGAMWHPHCARIQPAKLVGGLTRAVLALGVEIYDDSRVSEITPQTARTRHGTVQAEFIVRATEGFTAGLAGLHRAWLPMNSSLIVTAPLPAAVWAGIGWGDRATLGDMAHAYMYAQRTADDRIAIGGRGVPYRFGSQTDSDGQTPASTIEALTGILHRFFPGTADAAIEHAWSGVLGVPRDWAATVGLDRQTGLAWAGGYVGTGVATTNLAGRTLTDLILGRESALTALPWVNHRVRNWEPEPLRWLAVTALYQAYTHADRAELTRRRSTSPLATLADRVSGRGH</sequence>
<dbReference type="InterPro" id="IPR036188">
    <property type="entry name" value="FAD/NAD-bd_sf"/>
</dbReference>
<dbReference type="GO" id="GO:0005737">
    <property type="term" value="C:cytoplasm"/>
    <property type="evidence" value="ECO:0007669"/>
    <property type="project" value="TreeGrafter"/>
</dbReference>
<dbReference type="InterPro" id="IPR006076">
    <property type="entry name" value="FAD-dep_OxRdtase"/>
</dbReference>